<dbReference type="EMBL" id="CP003360">
    <property type="protein sequence ID" value="AFM27113.1"/>
    <property type="molecule type" value="Genomic_DNA"/>
</dbReference>
<evidence type="ECO:0000313" key="2">
    <source>
        <dbReference type="EMBL" id="AFM27113.1"/>
    </source>
</evidence>
<gene>
    <name evidence="2" type="ordered locus">Desti_4481</name>
</gene>
<keyword evidence="3" id="KW-1185">Reference proteome</keyword>
<dbReference type="AlphaFoldDB" id="I4CC22"/>
<proteinExistence type="predicted"/>
<dbReference type="STRING" id="706587.Desti_4481"/>
<dbReference type="HOGENOM" id="CLU_1737623_0_0_7"/>
<evidence type="ECO:0000256" key="1">
    <source>
        <dbReference type="SAM" id="SignalP"/>
    </source>
</evidence>
<keyword evidence="1" id="KW-0732">Signal</keyword>
<name>I4CC22_DESTA</name>
<dbReference type="KEGG" id="dti:Desti_4481"/>
<dbReference type="Proteomes" id="UP000006055">
    <property type="component" value="Chromosome"/>
</dbReference>
<sequence length="150" mass="16072">MFTHFVIIISCFSMIGVTAVPAALINCCCKSKDRVCSMAKASPRSCSAGMKCSIPSSPESKSCCSQKHVSSVSQDSLKKDCPNCRCLEHLQTVSLSGQNTVNESNIRFSAYTAALSELPVFSQESVSLETALFSNARGTPVNLQTCSLRC</sequence>
<reference evidence="3" key="1">
    <citation type="submission" date="2012-06" db="EMBL/GenBank/DDBJ databases">
        <title>Complete sequence of chromosome of Desulfomonile tiedjei DSM 6799.</title>
        <authorList>
            <person name="Lucas S."/>
            <person name="Copeland A."/>
            <person name="Lapidus A."/>
            <person name="Glavina del Rio T."/>
            <person name="Dalin E."/>
            <person name="Tice H."/>
            <person name="Bruce D."/>
            <person name="Goodwin L."/>
            <person name="Pitluck S."/>
            <person name="Peters L."/>
            <person name="Ovchinnikova G."/>
            <person name="Zeytun A."/>
            <person name="Lu M."/>
            <person name="Kyrpides N."/>
            <person name="Mavromatis K."/>
            <person name="Ivanova N."/>
            <person name="Brettin T."/>
            <person name="Detter J.C."/>
            <person name="Han C."/>
            <person name="Larimer F."/>
            <person name="Land M."/>
            <person name="Hauser L."/>
            <person name="Markowitz V."/>
            <person name="Cheng J.-F."/>
            <person name="Hugenholtz P."/>
            <person name="Woyke T."/>
            <person name="Wu D."/>
            <person name="Spring S."/>
            <person name="Schroeder M."/>
            <person name="Brambilla E."/>
            <person name="Klenk H.-P."/>
            <person name="Eisen J.A."/>
        </authorList>
    </citation>
    <scope>NUCLEOTIDE SEQUENCE [LARGE SCALE GENOMIC DNA]</scope>
    <source>
        <strain evidence="3">ATCC 49306 / DSM 6799 / DCB-1</strain>
    </source>
</reference>
<evidence type="ECO:0000313" key="3">
    <source>
        <dbReference type="Proteomes" id="UP000006055"/>
    </source>
</evidence>
<protein>
    <submittedName>
        <fullName evidence="2">Uncharacterized protein</fullName>
    </submittedName>
</protein>
<organism evidence="2 3">
    <name type="scientific">Desulfomonile tiedjei (strain ATCC 49306 / DSM 6799 / DCB-1)</name>
    <dbReference type="NCBI Taxonomy" id="706587"/>
    <lineage>
        <taxon>Bacteria</taxon>
        <taxon>Pseudomonadati</taxon>
        <taxon>Thermodesulfobacteriota</taxon>
        <taxon>Desulfomonilia</taxon>
        <taxon>Desulfomonilales</taxon>
        <taxon>Desulfomonilaceae</taxon>
        <taxon>Desulfomonile</taxon>
    </lineage>
</organism>
<accession>I4CC22</accession>
<feature type="signal peptide" evidence="1">
    <location>
        <begin position="1"/>
        <end position="22"/>
    </location>
</feature>
<feature type="chain" id="PRO_5003687161" evidence="1">
    <location>
        <begin position="23"/>
        <end position="150"/>
    </location>
</feature>